<sequence>MVNPLARVYMNNVINKTSSTKKSDLKENKADNLTSKEEKLILEIIRGEREVKENKAVAPILTLDEVVEKIKSSR</sequence>
<keyword evidence="2" id="KW-1185">Reference proteome</keyword>
<name>A0ABS6E219_9FIRM</name>
<evidence type="ECO:0000313" key="2">
    <source>
        <dbReference type="Proteomes" id="UP000749471"/>
    </source>
</evidence>
<comment type="caution">
    <text evidence="1">The sequence shown here is derived from an EMBL/GenBank/DDBJ whole genome shotgun (WGS) entry which is preliminary data.</text>
</comment>
<organism evidence="1 2">
    <name type="scientific">Tissierella simiarum</name>
    <dbReference type="NCBI Taxonomy" id="2841534"/>
    <lineage>
        <taxon>Bacteria</taxon>
        <taxon>Bacillati</taxon>
        <taxon>Bacillota</taxon>
        <taxon>Tissierellia</taxon>
        <taxon>Tissierellales</taxon>
        <taxon>Tissierellaceae</taxon>
        <taxon>Tissierella</taxon>
    </lineage>
</organism>
<proteinExistence type="predicted"/>
<dbReference type="RefSeq" id="WP_216516566.1">
    <property type="nucleotide sequence ID" value="NZ_JAHLPM010000002.1"/>
</dbReference>
<reference evidence="1 2" key="1">
    <citation type="submission" date="2021-06" db="EMBL/GenBank/DDBJ databases">
        <authorList>
            <person name="Sun Q."/>
            <person name="Li D."/>
        </authorList>
    </citation>
    <scope>NUCLEOTIDE SEQUENCE [LARGE SCALE GENOMIC DNA]</scope>
    <source>
        <strain evidence="1 2">MSJ-40</strain>
    </source>
</reference>
<accession>A0ABS6E219</accession>
<dbReference type="Proteomes" id="UP000749471">
    <property type="component" value="Unassembled WGS sequence"/>
</dbReference>
<dbReference type="EMBL" id="JAHLPM010000002">
    <property type="protein sequence ID" value="MBU5436942.1"/>
    <property type="molecule type" value="Genomic_DNA"/>
</dbReference>
<gene>
    <name evidence="1" type="ORF">KQI42_02910</name>
</gene>
<evidence type="ECO:0000313" key="1">
    <source>
        <dbReference type="EMBL" id="MBU5436942.1"/>
    </source>
</evidence>
<protein>
    <submittedName>
        <fullName evidence="1">Uncharacterized protein</fullName>
    </submittedName>
</protein>